<comment type="subcellular location">
    <subcellularLocation>
        <location evidence="3 20">Cytoplasm</location>
    </subcellularLocation>
</comment>
<dbReference type="GO" id="GO:0008762">
    <property type="term" value="F:UDP-N-acetylmuramate dehydrogenase activity"/>
    <property type="evidence" value="ECO:0007669"/>
    <property type="project" value="UniProtKB-UniRule"/>
</dbReference>
<evidence type="ECO:0000256" key="14">
    <source>
        <dbReference type="ARBA" id="ARBA00022984"/>
    </source>
</evidence>
<evidence type="ECO:0000256" key="17">
    <source>
        <dbReference type="ARBA" id="ARBA00023316"/>
    </source>
</evidence>
<dbReference type="PANTHER" id="PTHR21071">
    <property type="entry name" value="UDP-N-ACETYLENOLPYRUVOYLGLUCOSAMINE REDUCTASE"/>
    <property type="match status" value="1"/>
</dbReference>
<evidence type="ECO:0000313" key="22">
    <source>
        <dbReference type="EMBL" id="GAB57034.1"/>
    </source>
</evidence>
<evidence type="ECO:0000313" key="23">
    <source>
        <dbReference type="Proteomes" id="UP000053586"/>
    </source>
</evidence>
<keyword evidence="13 20" id="KW-0133">Cell shape</keyword>
<dbReference type="NCBIfam" id="TIGR00179">
    <property type="entry name" value="murB"/>
    <property type="match status" value="1"/>
</dbReference>
<dbReference type="RefSeq" id="WP_006007825.1">
    <property type="nucleotide sequence ID" value="NZ_BAET01000035.1"/>
</dbReference>
<evidence type="ECO:0000256" key="6">
    <source>
        <dbReference type="ARBA" id="ARBA00012518"/>
    </source>
</evidence>
<evidence type="ECO:0000256" key="12">
    <source>
        <dbReference type="ARBA" id="ARBA00022857"/>
    </source>
</evidence>
<dbReference type="InterPro" id="IPR016169">
    <property type="entry name" value="FAD-bd_PCMH_sub2"/>
</dbReference>
<dbReference type="NCBIfam" id="NF000755">
    <property type="entry name" value="PRK00046.1"/>
    <property type="match status" value="1"/>
</dbReference>
<dbReference type="InterPro" id="IPR016167">
    <property type="entry name" value="FAD-bd_PCMH_sub1"/>
</dbReference>
<comment type="pathway">
    <text evidence="4 20">Cell wall biogenesis; peptidoglycan biosynthesis.</text>
</comment>
<evidence type="ECO:0000256" key="16">
    <source>
        <dbReference type="ARBA" id="ARBA00023306"/>
    </source>
</evidence>
<protein>
    <recommendedName>
        <fullName evidence="7 20">UDP-N-acetylenolpyruvoylglucosamine reductase</fullName>
        <ecNumber evidence="6 20">1.3.1.98</ecNumber>
    </recommendedName>
    <alternativeName>
        <fullName evidence="18 20">UDP-N-acetylmuramate dehydrogenase</fullName>
    </alternativeName>
</protein>
<dbReference type="GO" id="GO:0071555">
    <property type="term" value="P:cell wall organization"/>
    <property type="evidence" value="ECO:0007669"/>
    <property type="project" value="UniProtKB-KW"/>
</dbReference>
<evidence type="ECO:0000256" key="15">
    <source>
        <dbReference type="ARBA" id="ARBA00023002"/>
    </source>
</evidence>
<feature type="active site" evidence="20">
    <location>
        <position position="328"/>
    </location>
</feature>
<keyword evidence="9 20" id="KW-0132">Cell division</keyword>
<feature type="active site" description="Proton donor" evidence="20">
    <location>
        <position position="232"/>
    </location>
</feature>
<evidence type="ECO:0000256" key="9">
    <source>
        <dbReference type="ARBA" id="ARBA00022618"/>
    </source>
</evidence>
<dbReference type="Gene3D" id="3.30.43.10">
    <property type="entry name" value="Uridine Diphospho-n-acetylenolpyruvylglucosamine Reductase, domain 2"/>
    <property type="match status" value="1"/>
</dbReference>
<dbReference type="eggNOG" id="COG0812">
    <property type="taxonomic scope" value="Bacteria"/>
</dbReference>
<keyword evidence="10 20" id="KW-0285">Flavoprotein</keyword>
<dbReference type="InterPro" id="IPR016166">
    <property type="entry name" value="FAD-bd_PCMH"/>
</dbReference>
<dbReference type="PROSITE" id="PS51387">
    <property type="entry name" value="FAD_PCMH"/>
    <property type="match status" value="1"/>
</dbReference>
<evidence type="ECO:0000256" key="5">
    <source>
        <dbReference type="ARBA" id="ARBA00010485"/>
    </source>
</evidence>
<dbReference type="GO" id="GO:0051301">
    <property type="term" value="P:cell division"/>
    <property type="evidence" value="ECO:0007669"/>
    <property type="project" value="UniProtKB-KW"/>
</dbReference>
<evidence type="ECO:0000256" key="20">
    <source>
        <dbReference type="HAMAP-Rule" id="MF_00037"/>
    </source>
</evidence>
<evidence type="ECO:0000256" key="10">
    <source>
        <dbReference type="ARBA" id="ARBA00022630"/>
    </source>
</evidence>
<evidence type="ECO:0000256" key="19">
    <source>
        <dbReference type="ARBA" id="ARBA00048914"/>
    </source>
</evidence>
<dbReference type="EMBL" id="BAET01000035">
    <property type="protein sequence ID" value="GAB57034.1"/>
    <property type="molecule type" value="Genomic_DNA"/>
</dbReference>
<evidence type="ECO:0000256" key="8">
    <source>
        <dbReference type="ARBA" id="ARBA00022490"/>
    </source>
</evidence>
<organism evidence="22 23">
    <name type="scientific">Glaciecola punicea ACAM 611</name>
    <dbReference type="NCBI Taxonomy" id="1121923"/>
    <lineage>
        <taxon>Bacteria</taxon>
        <taxon>Pseudomonadati</taxon>
        <taxon>Pseudomonadota</taxon>
        <taxon>Gammaproteobacteria</taxon>
        <taxon>Alteromonadales</taxon>
        <taxon>Alteromonadaceae</taxon>
        <taxon>Glaciecola</taxon>
    </lineage>
</organism>
<dbReference type="AlphaFoldDB" id="H5TFF7"/>
<dbReference type="Proteomes" id="UP000053586">
    <property type="component" value="Unassembled WGS sequence"/>
</dbReference>
<keyword evidence="15 20" id="KW-0560">Oxidoreductase</keyword>
<keyword evidence="23" id="KW-1185">Reference proteome</keyword>
<evidence type="ECO:0000256" key="4">
    <source>
        <dbReference type="ARBA" id="ARBA00004752"/>
    </source>
</evidence>
<keyword evidence="16 20" id="KW-0131">Cell cycle</keyword>
<evidence type="ECO:0000256" key="7">
    <source>
        <dbReference type="ARBA" id="ARBA00015188"/>
    </source>
</evidence>
<dbReference type="Pfam" id="PF01565">
    <property type="entry name" value="FAD_binding_4"/>
    <property type="match status" value="1"/>
</dbReference>
<feature type="domain" description="FAD-binding PCMH-type" evidence="21">
    <location>
        <begin position="16"/>
        <end position="188"/>
    </location>
</feature>
<evidence type="ECO:0000256" key="18">
    <source>
        <dbReference type="ARBA" id="ARBA00031026"/>
    </source>
</evidence>
<keyword evidence="12 20" id="KW-0521">NADP</keyword>
<comment type="cofactor">
    <cofactor evidence="1 20">
        <name>FAD</name>
        <dbReference type="ChEBI" id="CHEBI:57692"/>
    </cofactor>
</comment>
<keyword evidence="14 20" id="KW-0573">Peptidoglycan synthesis</keyword>
<evidence type="ECO:0000256" key="2">
    <source>
        <dbReference type="ARBA" id="ARBA00003921"/>
    </source>
</evidence>
<evidence type="ECO:0000256" key="13">
    <source>
        <dbReference type="ARBA" id="ARBA00022960"/>
    </source>
</evidence>
<dbReference type="InterPro" id="IPR036635">
    <property type="entry name" value="MurB_C_sf"/>
</dbReference>
<dbReference type="Gene3D" id="3.30.465.10">
    <property type="match status" value="1"/>
</dbReference>
<dbReference type="InterPro" id="IPR006094">
    <property type="entry name" value="Oxid_FAD_bind_N"/>
</dbReference>
<proteinExistence type="inferred from homology"/>
<name>H5TFF7_9ALTE</name>
<evidence type="ECO:0000256" key="1">
    <source>
        <dbReference type="ARBA" id="ARBA00001974"/>
    </source>
</evidence>
<keyword evidence="17 20" id="KW-0961">Cell wall biogenesis/degradation</keyword>
<comment type="similarity">
    <text evidence="5 20">Belongs to the MurB family.</text>
</comment>
<dbReference type="SUPFAM" id="SSF56176">
    <property type="entry name" value="FAD-binding/transporter-associated domain-like"/>
    <property type="match status" value="1"/>
</dbReference>
<dbReference type="InterPro" id="IPR036318">
    <property type="entry name" value="FAD-bd_PCMH-like_sf"/>
</dbReference>
<dbReference type="Gene3D" id="3.90.78.10">
    <property type="entry name" value="UDP-N-acetylenolpyruvoylglucosamine reductase, C-terminal domain"/>
    <property type="match status" value="1"/>
</dbReference>
<dbReference type="GO" id="GO:0009252">
    <property type="term" value="P:peptidoglycan biosynthetic process"/>
    <property type="evidence" value="ECO:0007669"/>
    <property type="project" value="UniProtKB-UniRule"/>
</dbReference>
<dbReference type="HAMAP" id="MF_00037">
    <property type="entry name" value="MurB"/>
    <property type="match status" value="1"/>
</dbReference>
<dbReference type="GO" id="GO:0005829">
    <property type="term" value="C:cytosol"/>
    <property type="evidence" value="ECO:0007669"/>
    <property type="project" value="TreeGrafter"/>
</dbReference>
<comment type="function">
    <text evidence="2 20">Cell wall formation.</text>
</comment>
<reference evidence="22 23" key="1">
    <citation type="journal article" date="2012" name="J. Bacteriol.">
        <title>Genome sequence of proteorhodopsin-containing sea ice bacterium Glaciecola punicea ACAM 611T.</title>
        <authorList>
            <person name="Qin Q.-L."/>
            <person name="Xie B.-B."/>
            <person name="Shu Y.-L."/>
            <person name="Rong J.-C."/>
            <person name="Zhao D.-L."/>
            <person name="Zhang X.-Y."/>
            <person name="Chen X.-L."/>
            <person name="Zhou B.-C."/>
            <person name="Zhanga Y.-Z."/>
        </authorList>
    </citation>
    <scope>NUCLEOTIDE SEQUENCE [LARGE SCALE GENOMIC DNA]</scope>
    <source>
        <strain evidence="22 23">ACAM 611</strain>
    </source>
</reference>
<dbReference type="UniPathway" id="UPA00219"/>
<evidence type="ECO:0000259" key="21">
    <source>
        <dbReference type="PROSITE" id="PS51387"/>
    </source>
</evidence>
<dbReference type="PANTHER" id="PTHR21071:SF4">
    <property type="entry name" value="UDP-N-ACETYLENOLPYRUVOYLGLUCOSAMINE REDUCTASE"/>
    <property type="match status" value="1"/>
</dbReference>
<dbReference type="InterPro" id="IPR011601">
    <property type="entry name" value="MurB_C"/>
</dbReference>
<evidence type="ECO:0000256" key="11">
    <source>
        <dbReference type="ARBA" id="ARBA00022827"/>
    </source>
</evidence>
<accession>H5TFF7</accession>
<dbReference type="Pfam" id="PF02873">
    <property type="entry name" value="MurB_C"/>
    <property type="match status" value="1"/>
</dbReference>
<comment type="catalytic activity">
    <reaction evidence="19 20">
        <text>UDP-N-acetyl-alpha-D-muramate + NADP(+) = UDP-N-acetyl-3-O-(1-carboxyvinyl)-alpha-D-glucosamine + NADPH + H(+)</text>
        <dbReference type="Rhea" id="RHEA:12248"/>
        <dbReference type="ChEBI" id="CHEBI:15378"/>
        <dbReference type="ChEBI" id="CHEBI:57783"/>
        <dbReference type="ChEBI" id="CHEBI:58349"/>
        <dbReference type="ChEBI" id="CHEBI:68483"/>
        <dbReference type="ChEBI" id="CHEBI:70757"/>
        <dbReference type="EC" id="1.3.1.98"/>
    </reaction>
</comment>
<dbReference type="SUPFAM" id="SSF56194">
    <property type="entry name" value="Uridine diphospho-N-Acetylenolpyruvylglucosamine reductase, MurB, C-terminal domain"/>
    <property type="match status" value="1"/>
</dbReference>
<sequence>MNKKLDSLKSLHTFSLHARCRRIINIESSRELISTIRALINEGDDTKYLMLGEGSNTVFIDDYPQLVLLNRIKGILVNENKSEYLLTVGAGENWHRLVEFCIQRNIGGFENLALIPGTVGASPIQNIGAYGVEIERFIDKVEFLDTESLTLCSFNKEQCNFGYRDSIFKQQAHNQRIITRVFYRLPKVYKLETSYGSLLHLVLPSAEKVFNEVIAIRKSKLPDPAKLGNAGSFFKNPVIDNNHLNRLLNIHNDMPSFRVNEHQVKIPAAWLIDKLGFRGKKIGNIACHENQALVLVNMGEGEGKDLLTLARQIRDSVYKTFDIELDNEVRLIGKHGLVTL</sequence>
<comment type="caution">
    <text evidence="22">The sequence shown here is derived from an EMBL/GenBank/DDBJ whole genome shotgun (WGS) entry which is preliminary data.</text>
</comment>
<gene>
    <name evidence="20 22" type="primary">murB</name>
    <name evidence="22" type="ORF">GPUN_2921</name>
</gene>
<reference evidence="22 23" key="2">
    <citation type="journal article" date="2017" name="Antonie Van Leeuwenhoek">
        <title>Rhizobium rhizosphaerae sp. nov., a novel species isolated from rice rhizosphere.</title>
        <authorList>
            <person name="Zhao J.J."/>
            <person name="Zhang J."/>
            <person name="Zhang R.J."/>
            <person name="Zhang C.W."/>
            <person name="Yin H.Q."/>
            <person name="Zhang X.X."/>
        </authorList>
    </citation>
    <scope>NUCLEOTIDE SEQUENCE [LARGE SCALE GENOMIC DNA]</scope>
    <source>
        <strain evidence="22 23">ACAM 611</strain>
    </source>
</reference>
<dbReference type="GO" id="GO:0071949">
    <property type="term" value="F:FAD binding"/>
    <property type="evidence" value="ECO:0007669"/>
    <property type="project" value="InterPro"/>
</dbReference>
<dbReference type="STRING" id="56804.BAE46_11925"/>
<dbReference type="EC" id="1.3.1.98" evidence="6 20"/>
<evidence type="ECO:0000256" key="3">
    <source>
        <dbReference type="ARBA" id="ARBA00004496"/>
    </source>
</evidence>
<dbReference type="InterPro" id="IPR003170">
    <property type="entry name" value="MurB"/>
</dbReference>
<keyword evidence="11 20" id="KW-0274">FAD</keyword>
<keyword evidence="8 20" id="KW-0963">Cytoplasm</keyword>
<feature type="active site" evidence="20">
    <location>
        <position position="164"/>
    </location>
</feature>
<dbReference type="GO" id="GO:0008360">
    <property type="term" value="P:regulation of cell shape"/>
    <property type="evidence" value="ECO:0007669"/>
    <property type="project" value="UniProtKB-KW"/>
</dbReference>